<name>A0A518GDN3_9BACT</name>
<proteinExistence type="predicted"/>
<evidence type="ECO:0000259" key="1">
    <source>
        <dbReference type="Pfam" id="PF22811"/>
    </source>
</evidence>
<dbReference type="InterPro" id="IPR055173">
    <property type="entry name" value="NrdR-like_N"/>
</dbReference>
<dbReference type="AlphaFoldDB" id="A0A518GDN3"/>
<reference evidence="2 3" key="1">
    <citation type="submission" date="2019-02" db="EMBL/GenBank/DDBJ databases">
        <title>Deep-cultivation of Planctomycetes and their phenomic and genomic characterization uncovers novel biology.</title>
        <authorList>
            <person name="Wiegand S."/>
            <person name="Jogler M."/>
            <person name="Boedeker C."/>
            <person name="Pinto D."/>
            <person name="Vollmers J."/>
            <person name="Rivas-Marin E."/>
            <person name="Kohn T."/>
            <person name="Peeters S.H."/>
            <person name="Heuer A."/>
            <person name="Rast P."/>
            <person name="Oberbeckmann S."/>
            <person name="Bunk B."/>
            <person name="Jeske O."/>
            <person name="Meyerdierks A."/>
            <person name="Storesund J.E."/>
            <person name="Kallscheuer N."/>
            <person name="Luecker S."/>
            <person name="Lage O.M."/>
            <person name="Pohl T."/>
            <person name="Merkel B.J."/>
            <person name="Hornburger P."/>
            <person name="Mueller R.-W."/>
            <person name="Bruemmer F."/>
            <person name="Labrenz M."/>
            <person name="Spormann A.M."/>
            <person name="Op den Camp H."/>
            <person name="Overmann J."/>
            <person name="Amann R."/>
            <person name="Jetten M.S.M."/>
            <person name="Mascher T."/>
            <person name="Medema M.H."/>
            <person name="Devos D.P."/>
            <person name="Kaster A.-K."/>
            <person name="Ovreas L."/>
            <person name="Rohde M."/>
            <person name="Galperin M.Y."/>
            <person name="Jogler C."/>
        </authorList>
    </citation>
    <scope>NUCLEOTIDE SEQUENCE [LARGE SCALE GENOMIC DNA]</scope>
    <source>
        <strain evidence="2 3">Q31a</strain>
    </source>
</reference>
<protein>
    <recommendedName>
        <fullName evidence="1">Transcriptional repressor NrdR-like N-terminal domain-containing protein</fullName>
    </recommendedName>
</protein>
<dbReference type="Pfam" id="PF22811">
    <property type="entry name" value="Zn_ribbon_NrdR"/>
    <property type="match status" value="1"/>
</dbReference>
<keyword evidence="3" id="KW-1185">Reference proteome</keyword>
<gene>
    <name evidence="2" type="ORF">Q31a_50340</name>
</gene>
<feature type="domain" description="Transcriptional repressor NrdR-like N-terminal" evidence="1">
    <location>
        <begin position="15"/>
        <end position="54"/>
    </location>
</feature>
<dbReference type="KEGG" id="ahel:Q31a_50340"/>
<evidence type="ECO:0000313" key="2">
    <source>
        <dbReference type="EMBL" id="QDV26658.1"/>
    </source>
</evidence>
<accession>A0A518GDN3</accession>
<evidence type="ECO:0000313" key="3">
    <source>
        <dbReference type="Proteomes" id="UP000318017"/>
    </source>
</evidence>
<dbReference type="Proteomes" id="UP000318017">
    <property type="component" value="Chromosome"/>
</dbReference>
<dbReference type="EMBL" id="CP036298">
    <property type="protein sequence ID" value="QDV26658.1"/>
    <property type="molecule type" value="Genomic_DNA"/>
</dbReference>
<organism evidence="2 3">
    <name type="scientific">Aureliella helgolandensis</name>
    <dbReference type="NCBI Taxonomy" id="2527968"/>
    <lineage>
        <taxon>Bacteria</taxon>
        <taxon>Pseudomonadati</taxon>
        <taxon>Planctomycetota</taxon>
        <taxon>Planctomycetia</taxon>
        <taxon>Pirellulales</taxon>
        <taxon>Pirellulaceae</taxon>
        <taxon>Aureliella</taxon>
    </lineage>
</organism>
<sequence length="57" mass="6523">MQDRQPPEAPAVTGLQCPSCGGNDLPVWYTRKRLNKTLRMRICSGCGRRLITYERID</sequence>